<dbReference type="EMBL" id="JAMYWD010000003">
    <property type="protein sequence ID" value="KAJ4976426.1"/>
    <property type="molecule type" value="Genomic_DNA"/>
</dbReference>
<dbReference type="SUPFAM" id="SSF56112">
    <property type="entry name" value="Protein kinase-like (PK-like)"/>
    <property type="match status" value="1"/>
</dbReference>
<evidence type="ECO:0000256" key="3">
    <source>
        <dbReference type="ARBA" id="ARBA00022553"/>
    </source>
</evidence>
<keyword evidence="9" id="KW-0418">Kinase</keyword>
<dbReference type="GO" id="GO:0006979">
    <property type="term" value="P:response to oxidative stress"/>
    <property type="evidence" value="ECO:0007669"/>
    <property type="project" value="UniProtKB-ARBA"/>
</dbReference>
<dbReference type="FunFam" id="3.30.200.20:FF:000142">
    <property type="entry name" value="Cysteine-rich receptor-like protein kinase 10"/>
    <property type="match status" value="1"/>
</dbReference>
<proteinExistence type="predicted"/>
<evidence type="ECO:0000259" key="17">
    <source>
        <dbReference type="PROSITE" id="PS51473"/>
    </source>
</evidence>
<dbReference type="Pfam" id="PF01657">
    <property type="entry name" value="Stress-antifung"/>
    <property type="match status" value="2"/>
</dbReference>
<evidence type="ECO:0000256" key="14">
    <source>
        <dbReference type="PROSITE-ProRule" id="PRU10141"/>
    </source>
</evidence>
<keyword evidence="10 14" id="KW-0067">ATP-binding</keyword>
<keyword evidence="7" id="KW-0677">Repeat</keyword>
<feature type="transmembrane region" description="Helical" evidence="15">
    <location>
        <begin position="259"/>
        <end position="281"/>
    </location>
</feature>
<dbReference type="InterPro" id="IPR017441">
    <property type="entry name" value="Protein_kinase_ATP_BS"/>
</dbReference>
<evidence type="ECO:0000256" key="7">
    <source>
        <dbReference type="ARBA" id="ARBA00022737"/>
    </source>
</evidence>
<organism evidence="18 19">
    <name type="scientific">Protea cynaroides</name>
    <dbReference type="NCBI Taxonomy" id="273540"/>
    <lineage>
        <taxon>Eukaryota</taxon>
        <taxon>Viridiplantae</taxon>
        <taxon>Streptophyta</taxon>
        <taxon>Embryophyta</taxon>
        <taxon>Tracheophyta</taxon>
        <taxon>Spermatophyta</taxon>
        <taxon>Magnoliopsida</taxon>
        <taxon>Proteales</taxon>
        <taxon>Proteaceae</taxon>
        <taxon>Protea</taxon>
    </lineage>
</organism>
<evidence type="ECO:0000256" key="8">
    <source>
        <dbReference type="ARBA" id="ARBA00022741"/>
    </source>
</evidence>
<dbReference type="FunFam" id="3.30.430.20:FF:000002">
    <property type="entry name" value="Cysteine-rich receptor-like protein kinase 10"/>
    <property type="match status" value="1"/>
</dbReference>
<evidence type="ECO:0000256" key="4">
    <source>
        <dbReference type="ARBA" id="ARBA00022679"/>
    </source>
</evidence>
<dbReference type="AlphaFoldDB" id="A0A9Q0KU59"/>
<reference evidence="18" key="1">
    <citation type="journal article" date="2023" name="Plant J.">
        <title>The genome of the king protea, Protea cynaroides.</title>
        <authorList>
            <person name="Chang J."/>
            <person name="Duong T.A."/>
            <person name="Schoeman C."/>
            <person name="Ma X."/>
            <person name="Roodt D."/>
            <person name="Barker N."/>
            <person name="Li Z."/>
            <person name="Van de Peer Y."/>
            <person name="Mizrachi E."/>
        </authorList>
    </citation>
    <scope>NUCLEOTIDE SEQUENCE</scope>
    <source>
        <tissue evidence="18">Young leaves</tissue>
    </source>
</reference>
<accession>A0A9Q0KU59</accession>
<name>A0A9Q0KU59_9MAGN</name>
<dbReference type="Proteomes" id="UP001141806">
    <property type="component" value="Unassembled WGS sequence"/>
</dbReference>
<evidence type="ECO:0000313" key="18">
    <source>
        <dbReference type="EMBL" id="KAJ4976426.1"/>
    </source>
</evidence>
<dbReference type="GO" id="GO:0004674">
    <property type="term" value="F:protein serine/threonine kinase activity"/>
    <property type="evidence" value="ECO:0007669"/>
    <property type="project" value="UniProtKB-KW"/>
</dbReference>
<keyword evidence="6" id="KW-0732">Signal</keyword>
<evidence type="ECO:0000256" key="6">
    <source>
        <dbReference type="ARBA" id="ARBA00022729"/>
    </source>
</evidence>
<dbReference type="InterPro" id="IPR000719">
    <property type="entry name" value="Prot_kinase_dom"/>
</dbReference>
<feature type="domain" description="Gnk2-homologous" evidence="17">
    <location>
        <begin position="7"/>
        <end position="112"/>
    </location>
</feature>
<dbReference type="Gene3D" id="3.30.200.20">
    <property type="entry name" value="Phosphorylase Kinase, domain 1"/>
    <property type="match status" value="1"/>
</dbReference>
<dbReference type="PANTHER" id="PTHR27002:SF980">
    <property type="entry name" value="CYSTEINE-RICH RECEPTOR-LIKE PROTEIN KINASE 10 ISOFORM X1"/>
    <property type="match status" value="1"/>
</dbReference>
<keyword evidence="19" id="KW-1185">Reference proteome</keyword>
<dbReference type="PROSITE" id="PS00108">
    <property type="entry name" value="PROTEIN_KINASE_ST"/>
    <property type="match status" value="1"/>
</dbReference>
<dbReference type="PROSITE" id="PS00107">
    <property type="entry name" value="PROTEIN_KINASE_ATP"/>
    <property type="match status" value="1"/>
</dbReference>
<comment type="subcellular location">
    <subcellularLocation>
        <location evidence="1">Membrane</location>
        <topology evidence="1">Single-pass membrane protein</topology>
    </subcellularLocation>
</comment>
<evidence type="ECO:0000313" key="19">
    <source>
        <dbReference type="Proteomes" id="UP001141806"/>
    </source>
</evidence>
<keyword evidence="4" id="KW-0808">Transferase</keyword>
<evidence type="ECO:0000259" key="16">
    <source>
        <dbReference type="PROSITE" id="PS50011"/>
    </source>
</evidence>
<keyword evidence="3" id="KW-0597">Phosphoprotein</keyword>
<keyword evidence="13" id="KW-0325">Glycoprotein</keyword>
<dbReference type="Gene3D" id="3.30.430.20">
    <property type="entry name" value="Gnk2 domain, C-X8-C-X2-C motif"/>
    <property type="match status" value="2"/>
</dbReference>
<dbReference type="PROSITE" id="PS51473">
    <property type="entry name" value="GNK2"/>
    <property type="match status" value="2"/>
</dbReference>
<keyword evidence="12 15" id="KW-0472">Membrane</keyword>
<dbReference type="InterPro" id="IPR038408">
    <property type="entry name" value="GNK2_sf"/>
</dbReference>
<dbReference type="SMART" id="SM00220">
    <property type="entry name" value="S_TKc"/>
    <property type="match status" value="1"/>
</dbReference>
<keyword evidence="2" id="KW-0723">Serine/threonine-protein kinase</keyword>
<protein>
    <submittedName>
        <fullName evidence="18">Uncharacterized protein</fullName>
    </submittedName>
</protein>
<dbReference type="CDD" id="cd14066">
    <property type="entry name" value="STKc_IRAK"/>
    <property type="match status" value="1"/>
</dbReference>
<dbReference type="PROSITE" id="PS50011">
    <property type="entry name" value="PROTEIN_KINASE_DOM"/>
    <property type="match status" value="1"/>
</dbReference>
<feature type="domain" description="Protein kinase" evidence="16">
    <location>
        <begin position="320"/>
        <end position="648"/>
    </location>
</feature>
<dbReference type="InterPro" id="IPR008271">
    <property type="entry name" value="Ser/Thr_kinase_AS"/>
</dbReference>
<dbReference type="FunFam" id="1.10.510.10:FF:000129">
    <property type="entry name" value="cysteine-rich receptor-like protein kinase 10"/>
    <property type="match status" value="1"/>
</dbReference>
<feature type="domain" description="Gnk2-homologous" evidence="17">
    <location>
        <begin position="118"/>
        <end position="225"/>
    </location>
</feature>
<evidence type="ECO:0000256" key="5">
    <source>
        <dbReference type="ARBA" id="ARBA00022692"/>
    </source>
</evidence>
<dbReference type="GO" id="GO:0005524">
    <property type="term" value="F:ATP binding"/>
    <property type="evidence" value="ECO:0007669"/>
    <property type="project" value="UniProtKB-UniRule"/>
</dbReference>
<dbReference type="InterPro" id="IPR002902">
    <property type="entry name" value="GNK2"/>
</dbReference>
<evidence type="ECO:0000256" key="9">
    <source>
        <dbReference type="ARBA" id="ARBA00022777"/>
    </source>
</evidence>
<dbReference type="OrthoDB" id="4062651at2759"/>
<evidence type="ECO:0000256" key="2">
    <source>
        <dbReference type="ARBA" id="ARBA00022527"/>
    </source>
</evidence>
<keyword evidence="5 15" id="KW-0812">Transmembrane</keyword>
<dbReference type="PANTHER" id="PTHR27002">
    <property type="entry name" value="RECEPTOR-LIKE SERINE/THREONINE-PROTEIN KINASE SD1-8"/>
    <property type="match status" value="1"/>
</dbReference>
<evidence type="ECO:0000256" key="1">
    <source>
        <dbReference type="ARBA" id="ARBA00004167"/>
    </source>
</evidence>
<evidence type="ECO:0000256" key="12">
    <source>
        <dbReference type="ARBA" id="ARBA00023136"/>
    </source>
</evidence>
<dbReference type="FunFam" id="3.30.430.20:FF:000003">
    <property type="entry name" value="Cysteine-rich RLK (RECEPTOR-like protein kinase) 10"/>
    <property type="match status" value="1"/>
</dbReference>
<dbReference type="CDD" id="cd23509">
    <property type="entry name" value="Gnk2-like"/>
    <property type="match status" value="2"/>
</dbReference>
<dbReference type="Pfam" id="PF00069">
    <property type="entry name" value="Pkinase"/>
    <property type="match status" value="1"/>
</dbReference>
<keyword evidence="8 14" id="KW-0547">Nucleotide-binding</keyword>
<evidence type="ECO:0000256" key="15">
    <source>
        <dbReference type="SAM" id="Phobius"/>
    </source>
</evidence>
<sequence length="648" mass="72449">MLVCINATPIWHYCIGGNYTTNSTKYLANLDLLLSSLPSKTTTSTGFYNTTVGENDSDKSYGLFLCRGDVTQEDCHNCVEMATNEIKPLCPNTTTTIAWYDYCMIRYSNQSIFSIMEENPEYCIWNGANVSNPDQFNETVADLMNGLLQQVTYSSGTRKYAADEKSFANFQKVYGLVECTPDISQDDCYTCLSDSIGQIPSCCYPKLGAQIHKPSCNMRFEFNNLFYRLQNTSQAPSSSTTPSSTTTINTDGKKSNTNIIVFVVINVAAIITTMTISILYLRFRRKQKLRLEDDDVQSEITSADSLLFNFDTIRDATNNFSDANKLGQGGFGAVYKGKLLDGKIVAVKRLSRNSGQGEIEFKNEVLILAKLQHRNLVRLLGFSLKGEEKLLVYEFVPNKSLDYFIYDPIQRSQLDWEERYKIIEGIARGLLYLHEDSRLKIIHRDLKASNILLDDEMNPKIADFGLARLFVVDQTQTKTSRIVGTHGYMAPEYMMRGHVSVKTDVFSFGVLILEIVSGQRNNDFDPSGSIEGLLSSAWRNWIEGTVTALIDPTLRENCPRSEVIRCIHIGLLCAQENVSNRLTIATVNNMLNRCSATLPLPSSPGAFAMDSEVELANDSRVKESSGQSTSISAKKSINKMSITELSAR</sequence>
<evidence type="ECO:0000256" key="10">
    <source>
        <dbReference type="ARBA" id="ARBA00022840"/>
    </source>
</evidence>
<evidence type="ECO:0000256" key="11">
    <source>
        <dbReference type="ARBA" id="ARBA00022989"/>
    </source>
</evidence>
<dbReference type="GO" id="GO:0005886">
    <property type="term" value="C:plasma membrane"/>
    <property type="evidence" value="ECO:0007669"/>
    <property type="project" value="TreeGrafter"/>
</dbReference>
<dbReference type="InterPro" id="IPR011009">
    <property type="entry name" value="Kinase-like_dom_sf"/>
</dbReference>
<comment type="caution">
    <text evidence="18">The sequence shown here is derived from an EMBL/GenBank/DDBJ whole genome shotgun (WGS) entry which is preliminary data.</text>
</comment>
<keyword evidence="11 15" id="KW-1133">Transmembrane helix</keyword>
<feature type="binding site" evidence="14">
    <location>
        <position position="348"/>
    </location>
    <ligand>
        <name>ATP</name>
        <dbReference type="ChEBI" id="CHEBI:30616"/>
    </ligand>
</feature>
<evidence type="ECO:0000256" key="13">
    <source>
        <dbReference type="ARBA" id="ARBA00023180"/>
    </source>
</evidence>
<dbReference type="Gene3D" id="1.10.510.10">
    <property type="entry name" value="Transferase(Phosphotransferase) domain 1"/>
    <property type="match status" value="1"/>
</dbReference>
<gene>
    <name evidence="18" type="ORF">NE237_001532</name>
</gene>